<keyword evidence="3 13" id="KW-0812">Transmembrane</keyword>
<name>A0A4W4FYJ2_ELEEL</name>
<feature type="transmembrane region" description="Helical" evidence="14">
    <location>
        <begin position="255"/>
        <end position="275"/>
    </location>
</feature>
<feature type="transmembrane region" description="Helical" evidence="14">
    <location>
        <begin position="156"/>
        <end position="175"/>
    </location>
</feature>
<dbReference type="GO" id="GO:0016496">
    <property type="term" value="F:substance P receptor activity"/>
    <property type="evidence" value="ECO:0007669"/>
    <property type="project" value="TreeGrafter"/>
</dbReference>
<reference evidence="16" key="4">
    <citation type="submission" date="2025-08" db="UniProtKB">
        <authorList>
            <consortium name="Ensembl"/>
        </authorList>
    </citation>
    <scope>IDENTIFICATION</scope>
</reference>
<feature type="transmembrane region" description="Helical" evidence="14">
    <location>
        <begin position="77"/>
        <end position="102"/>
    </location>
</feature>
<evidence type="ECO:0000256" key="8">
    <source>
        <dbReference type="ARBA" id="ARBA00023157"/>
    </source>
</evidence>
<evidence type="ECO:0000256" key="12">
    <source>
        <dbReference type="ARBA" id="ARBA00023288"/>
    </source>
</evidence>
<comment type="subcellular location">
    <subcellularLocation>
        <location evidence="1">Cell membrane</location>
        <topology evidence="1">Multi-pass membrane protein</topology>
    </subcellularLocation>
</comment>
<evidence type="ECO:0000256" key="2">
    <source>
        <dbReference type="ARBA" id="ARBA00022475"/>
    </source>
</evidence>
<dbReference type="PRINTS" id="PR00237">
    <property type="entry name" value="GPCRRHODOPSN"/>
</dbReference>
<gene>
    <name evidence="16" type="primary">tacr1a</name>
</gene>
<evidence type="ECO:0000256" key="6">
    <source>
        <dbReference type="ARBA" id="ARBA00023136"/>
    </source>
</evidence>
<comment type="similarity">
    <text evidence="13">Belongs to the G-protein coupled receptor 1 family.</text>
</comment>
<dbReference type="Gene3D" id="1.20.1070.10">
    <property type="entry name" value="Rhodopsin 7-helix transmembrane proteins"/>
    <property type="match status" value="1"/>
</dbReference>
<keyword evidence="4 14" id="KW-1133">Transmembrane helix</keyword>
<reference evidence="16" key="3">
    <citation type="submission" date="2020-05" db="EMBL/GenBank/DDBJ databases">
        <title>Electrophorus electricus (electric eel) genome, fEleEle1, primary haplotype.</title>
        <authorList>
            <person name="Myers G."/>
            <person name="Meyer A."/>
            <person name="Fedrigo O."/>
            <person name="Formenti G."/>
            <person name="Rhie A."/>
            <person name="Tracey A."/>
            <person name="Sims Y."/>
            <person name="Jarvis E.D."/>
        </authorList>
    </citation>
    <scope>NUCLEOTIDE SEQUENCE [LARGE SCALE GENOMIC DNA]</scope>
</reference>
<dbReference type="GO" id="GO:0005886">
    <property type="term" value="C:plasma membrane"/>
    <property type="evidence" value="ECO:0007669"/>
    <property type="project" value="UniProtKB-SubCell"/>
</dbReference>
<dbReference type="SUPFAM" id="SSF81321">
    <property type="entry name" value="Family A G protein-coupled receptor-like"/>
    <property type="match status" value="1"/>
</dbReference>
<feature type="transmembrane region" description="Helical" evidence="14">
    <location>
        <begin position="39"/>
        <end position="65"/>
    </location>
</feature>
<protein>
    <recommendedName>
        <fullName evidence="15">G-protein coupled receptors family 1 profile domain-containing protein</fullName>
    </recommendedName>
</protein>
<evidence type="ECO:0000256" key="13">
    <source>
        <dbReference type="RuleBase" id="RU000688"/>
    </source>
</evidence>
<evidence type="ECO:0000256" key="3">
    <source>
        <dbReference type="ARBA" id="ARBA00022692"/>
    </source>
</evidence>
<reference evidence="16" key="5">
    <citation type="submission" date="2025-09" db="UniProtKB">
        <authorList>
            <consortium name="Ensembl"/>
        </authorList>
    </citation>
    <scope>IDENTIFICATION</scope>
</reference>
<dbReference type="Proteomes" id="UP000314983">
    <property type="component" value="Chromosome 5"/>
</dbReference>
<dbReference type="GO" id="GO:0097225">
    <property type="term" value="C:sperm midpiece"/>
    <property type="evidence" value="ECO:0007669"/>
    <property type="project" value="TreeGrafter"/>
</dbReference>
<keyword evidence="17" id="KW-1185">Reference proteome</keyword>
<evidence type="ECO:0000256" key="11">
    <source>
        <dbReference type="ARBA" id="ARBA00023224"/>
    </source>
</evidence>
<dbReference type="PRINTS" id="PR00244">
    <property type="entry name" value="NEUROKININR"/>
</dbReference>
<evidence type="ECO:0000313" key="16">
    <source>
        <dbReference type="Ensembl" id="ENSEEEP00000030352.2"/>
    </source>
</evidence>
<dbReference type="PROSITE" id="PS50262">
    <property type="entry name" value="G_PROTEIN_RECEP_F1_2"/>
    <property type="match status" value="1"/>
</dbReference>
<evidence type="ECO:0000256" key="7">
    <source>
        <dbReference type="ARBA" id="ARBA00023139"/>
    </source>
</evidence>
<accession>A0A4W4FYJ2</accession>
<keyword evidence="10" id="KW-0325">Glycoprotein</keyword>
<dbReference type="GeneTree" id="ENSGT00940000153745"/>
<evidence type="ECO:0000256" key="1">
    <source>
        <dbReference type="ARBA" id="ARBA00004651"/>
    </source>
</evidence>
<organism evidence="16 17">
    <name type="scientific">Electrophorus electricus</name>
    <name type="common">Electric eel</name>
    <name type="synonym">Gymnotus electricus</name>
    <dbReference type="NCBI Taxonomy" id="8005"/>
    <lineage>
        <taxon>Eukaryota</taxon>
        <taxon>Metazoa</taxon>
        <taxon>Chordata</taxon>
        <taxon>Craniata</taxon>
        <taxon>Vertebrata</taxon>
        <taxon>Euteleostomi</taxon>
        <taxon>Actinopterygii</taxon>
        <taxon>Neopterygii</taxon>
        <taxon>Teleostei</taxon>
        <taxon>Ostariophysi</taxon>
        <taxon>Gymnotiformes</taxon>
        <taxon>Gymnotoidei</taxon>
        <taxon>Gymnotidae</taxon>
        <taxon>Electrophorus</taxon>
    </lineage>
</organism>
<keyword evidence="8" id="KW-1015">Disulfide bond</keyword>
<reference evidence="17" key="2">
    <citation type="journal article" date="2017" name="Sci. Adv.">
        <title>A tail of two voltages: Proteomic comparison of the three electric organs of the electric eel.</title>
        <authorList>
            <person name="Traeger L.L."/>
            <person name="Sabat G."/>
            <person name="Barrett-Wilt G.A."/>
            <person name="Wells G.B."/>
            <person name="Sussman M.R."/>
        </authorList>
    </citation>
    <scope>NUCLEOTIDE SEQUENCE [LARGE SCALE GENOMIC DNA]</scope>
</reference>
<proteinExistence type="inferred from homology"/>
<evidence type="ECO:0000256" key="5">
    <source>
        <dbReference type="ARBA" id="ARBA00023040"/>
    </source>
</evidence>
<feature type="transmembrane region" description="Helical" evidence="14">
    <location>
        <begin position="203"/>
        <end position="234"/>
    </location>
</feature>
<dbReference type="InterPro" id="IPR017452">
    <property type="entry name" value="GPCR_Rhodpsn_7TM"/>
</dbReference>
<keyword evidence="9 13" id="KW-0675">Receptor</keyword>
<keyword evidence="11 13" id="KW-0807">Transducer</keyword>
<feature type="transmembrane region" description="Helical" evidence="14">
    <location>
        <begin position="114"/>
        <end position="135"/>
    </location>
</feature>
<feature type="transmembrane region" description="Helical" evidence="14">
    <location>
        <begin position="295"/>
        <end position="317"/>
    </location>
</feature>
<dbReference type="Pfam" id="PF00001">
    <property type="entry name" value="7tm_1"/>
    <property type="match status" value="1"/>
</dbReference>
<evidence type="ECO:0000256" key="10">
    <source>
        <dbReference type="ARBA" id="ARBA00023180"/>
    </source>
</evidence>
<feature type="domain" description="G-protein coupled receptors family 1 profile" evidence="15">
    <location>
        <begin position="56"/>
        <end position="314"/>
    </location>
</feature>
<evidence type="ECO:0000259" key="15">
    <source>
        <dbReference type="PROSITE" id="PS50262"/>
    </source>
</evidence>
<evidence type="ECO:0000256" key="4">
    <source>
        <dbReference type="ARBA" id="ARBA00022989"/>
    </source>
</evidence>
<dbReference type="Ensembl" id="ENSEEET00000030708.2">
    <property type="protein sequence ID" value="ENSEEEP00000030352.2"/>
    <property type="gene ID" value="ENSEEEG00000014535.2"/>
</dbReference>
<dbReference type="FunFam" id="1.20.1070.10:FF:000078">
    <property type="entry name" value="Neuromedin-K receptor"/>
    <property type="match status" value="1"/>
</dbReference>
<dbReference type="InterPro" id="IPR001681">
    <property type="entry name" value="Neurokn_rcpt"/>
</dbReference>
<dbReference type="PROSITE" id="PS00237">
    <property type="entry name" value="G_PROTEIN_RECEP_F1_1"/>
    <property type="match status" value="1"/>
</dbReference>
<keyword evidence="6 14" id="KW-0472">Membrane</keyword>
<evidence type="ECO:0000256" key="14">
    <source>
        <dbReference type="SAM" id="Phobius"/>
    </source>
</evidence>
<reference evidence="17" key="1">
    <citation type="journal article" date="2014" name="Science">
        <title>Nonhuman genetics. Genomic basis for the convergent evolution of electric organs.</title>
        <authorList>
            <person name="Gallant J.R."/>
            <person name="Traeger L.L."/>
            <person name="Volkening J.D."/>
            <person name="Moffett H."/>
            <person name="Chen P.H."/>
            <person name="Novina C.D."/>
            <person name="Phillips G.N.Jr."/>
            <person name="Anand R."/>
            <person name="Wells G.B."/>
            <person name="Pinch M."/>
            <person name="Guth R."/>
            <person name="Unguez G.A."/>
            <person name="Albert J.S."/>
            <person name="Zakon H.H."/>
            <person name="Samanta M.P."/>
            <person name="Sussman M.R."/>
        </authorList>
    </citation>
    <scope>NUCLEOTIDE SEQUENCE [LARGE SCALE GENOMIC DNA]</scope>
</reference>
<keyword evidence="5 13" id="KW-0297">G-protein coupled receptor</keyword>
<evidence type="ECO:0000256" key="9">
    <source>
        <dbReference type="ARBA" id="ARBA00023170"/>
    </source>
</evidence>
<keyword evidence="2" id="KW-1003">Cell membrane</keyword>
<dbReference type="InterPro" id="IPR000276">
    <property type="entry name" value="GPCR_Rhodpsn"/>
</dbReference>
<keyword evidence="12" id="KW-0449">Lipoprotein</keyword>
<dbReference type="AlphaFoldDB" id="A0A4W4FYJ2"/>
<sequence>IKVEMDTLFTSTEYPINWTNHPNETEEYWNQFVQPVWRIVLWAIAYSTIVIVSVVGNITVIWIIVAHKRMRTVTNYFLVNLAFAEASMAVFNTVINFVYAVHNEWYFGLIYCRFHNFFPIAAVFASICSMTAIAVDRYMAIIHPLKQRLSSTQTKVIISVIWALALLLAFPQYYYSNMDWLPGRVVSAIWKPHWNMGTRKHQLSYYVCVAILLYFLPLLVMGCAYLVVGLNLWASEIPGDSSNRYHEQLNAKRKVVKMMIVVVCTFAVCWLPYHVYFLLHQSFPELFERPFIQQVYLAVMWLAMSSTMYNPIIYCCLNDRFRVGFKRAFRWCPCVPAGSSDAMELKCTRYMHTQTSMCKGSRMDSTVCERAREPEETSPPKPVAVELMASIHLSANMSSLHNLF</sequence>
<keyword evidence="7" id="KW-0564">Palmitate</keyword>
<dbReference type="PANTHER" id="PTHR46925:SF4">
    <property type="entry name" value="SUBSTANCE-P RECEPTOR"/>
    <property type="match status" value="1"/>
</dbReference>
<evidence type="ECO:0000313" key="17">
    <source>
        <dbReference type="Proteomes" id="UP000314983"/>
    </source>
</evidence>
<dbReference type="PANTHER" id="PTHR46925">
    <property type="entry name" value="G-PROTEIN COUPLED RECEPTOR TKR-1-RELATED"/>
    <property type="match status" value="1"/>
</dbReference>
<dbReference type="GO" id="GO:1902093">
    <property type="term" value="P:positive regulation of flagellated sperm motility"/>
    <property type="evidence" value="ECO:0007669"/>
    <property type="project" value="TreeGrafter"/>
</dbReference>
<dbReference type="SMART" id="SM01381">
    <property type="entry name" value="7TM_GPCR_Srsx"/>
    <property type="match status" value="1"/>
</dbReference>